<sequence length="638" mass="69499">MLNDRAGISLDMTYLEDAGRHYYAWQMLGSIFIATMDPAIPDRLTSEPVRILAPEYAWDNTIAEGPNLTVRDGRVLMLYSGSTVGDTYTTGLATAASGADLTDPQSWTRLNAPIQKSGPYNGEYQAGTGHGMWSRDEDGNDLYVFHARTDHLGLTGRDTFVRRVHWTADGLPRLDMETEEEPGARASGGHRDGDRRGGRGMTGAEPYGYLMVHFVEDPHGYREKVHFSLSRGDDPTAWDRLNGGEPLLASHLGTTGVRDPYLLQRPDTGRYYLIATDLRVFGADDAGWQAWTADYSTAMNVWESDDLIHWGPQRRIDVACGPDGVRDPALPHMGMMWAPEALWVDDYDEAGGAFVVYWASSGEDGRQRILWGATRDFTQNGWRTGGVLIDAPGDVIDTTMIRRAGRTYRVTKDNGTGRGLFMEHTDARRWWLPGAAWTETQHHIGAAYAGGDPGLVEGPAMFQVRGEDRWYLLVDVIPDVGYRPLVATDLDAPEPWAVVEDDDFDLARATKHGGVIPLTRERYDALRAADAAAPVVVRLADAVVAVGAGAEVALAALPATAEATLKGGGVGTFEVEWDLAGIALDTHRSHEVTGVLRGTLGANLNDWVAADGSRDWDADGKTPCSATAIEVTATLTVA</sequence>
<comment type="caution">
    <text evidence="6">The sequence shown here is derived from an EMBL/GenBank/DDBJ whole genome shotgun (WGS) entry which is preliminary data.</text>
</comment>
<dbReference type="Proteomes" id="UP001157125">
    <property type="component" value="Unassembled WGS sequence"/>
</dbReference>
<dbReference type="InterPro" id="IPR006710">
    <property type="entry name" value="Glyco_hydro_43"/>
</dbReference>
<dbReference type="EMBL" id="BSUN01000001">
    <property type="protein sequence ID" value="GMA34325.1"/>
    <property type="molecule type" value="Genomic_DNA"/>
</dbReference>
<evidence type="ECO:0000256" key="3">
    <source>
        <dbReference type="ARBA" id="ARBA00022801"/>
    </source>
</evidence>
<keyword evidence="7" id="KW-1185">Reference proteome</keyword>
<dbReference type="PANTHER" id="PTHR43301:SF3">
    <property type="entry name" value="ARABINAN ENDO-1,5-ALPHA-L-ARABINOSIDASE A-RELATED"/>
    <property type="match status" value="1"/>
</dbReference>
<dbReference type="InterPro" id="IPR023296">
    <property type="entry name" value="Glyco_hydro_beta-prop_sf"/>
</dbReference>
<keyword evidence="4" id="KW-0326">Glycosidase</keyword>
<dbReference type="SUPFAM" id="SSF75005">
    <property type="entry name" value="Arabinanase/levansucrase/invertase"/>
    <property type="match status" value="2"/>
</dbReference>
<name>A0ABQ6I9B3_9MICO</name>
<dbReference type="PANTHER" id="PTHR43301">
    <property type="entry name" value="ARABINAN ENDO-1,5-ALPHA-L-ARABINOSIDASE"/>
    <property type="match status" value="1"/>
</dbReference>
<dbReference type="RefSeq" id="WP_284327342.1">
    <property type="nucleotide sequence ID" value="NZ_BSUN01000001.1"/>
</dbReference>
<comment type="pathway">
    <text evidence="1">Glycan metabolism; L-arabinan degradation.</text>
</comment>
<feature type="region of interest" description="Disordered" evidence="5">
    <location>
        <begin position="102"/>
        <end position="132"/>
    </location>
</feature>
<dbReference type="CDD" id="cd08983">
    <property type="entry name" value="GH43_Bt3655-like"/>
    <property type="match status" value="1"/>
</dbReference>
<dbReference type="Pfam" id="PF04616">
    <property type="entry name" value="Glyco_hydro_43"/>
    <property type="match status" value="1"/>
</dbReference>
<feature type="region of interest" description="Disordered" evidence="5">
    <location>
        <begin position="175"/>
        <end position="200"/>
    </location>
</feature>
<accession>A0ABQ6I9B3</accession>
<organism evidence="6 7">
    <name type="scientific">Demequina litorisediminis</name>
    <dbReference type="NCBI Taxonomy" id="1849022"/>
    <lineage>
        <taxon>Bacteria</taxon>
        <taxon>Bacillati</taxon>
        <taxon>Actinomycetota</taxon>
        <taxon>Actinomycetes</taxon>
        <taxon>Micrococcales</taxon>
        <taxon>Demequinaceae</taxon>
        <taxon>Demequina</taxon>
    </lineage>
</organism>
<evidence type="ECO:0000256" key="5">
    <source>
        <dbReference type="SAM" id="MobiDB-lite"/>
    </source>
</evidence>
<evidence type="ECO:0000313" key="6">
    <source>
        <dbReference type="EMBL" id="GMA34325.1"/>
    </source>
</evidence>
<gene>
    <name evidence="6" type="ORF">GCM10025876_05290</name>
</gene>
<reference evidence="7" key="1">
    <citation type="journal article" date="2019" name="Int. J. Syst. Evol. Microbiol.">
        <title>The Global Catalogue of Microorganisms (GCM) 10K type strain sequencing project: providing services to taxonomists for standard genome sequencing and annotation.</title>
        <authorList>
            <consortium name="The Broad Institute Genomics Platform"/>
            <consortium name="The Broad Institute Genome Sequencing Center for Infectious Disease"/>
            <person name="Wu L."/>
            <person name="Ma J."/>
        </authorList>
    </citation>
    <scope>NUCLEOTIDE SEQUENCE [LARGE SCALE GENOMIC DNA]</scope>
    <source>
        <strain evidence="7">NBRC 112299</strain>
    </source>
</reference>
<evidence type="ECO:0000256" key="1">
    <source>
        <dbReference type="ARBA" id="ARBA00004834"/>
    </source>
</evidence>
<comment type="similarity">
    <text evidence="2">Belongs to the glycosyl hydrolase 43 family.</text>
</comment>
<evidence type="ECO:0000313" key="7">
    <source>
        <dbReference type="Proteomes" id="UP001157125"/>
    </source>
</evidence>
<dbReference type="Gene3D" id="2.115.10.20">
    <property type="entry name" value="Glycosyl hydrolase domain, family 43"/>
    <property type="match status" value="2"/>
</dbReference>
<dbReference type="InterPro" id="IPR050727">
    <property type="entry name" value="GH43_arabinanases"/>
</dbReference>
<evidence type="ECO:0000256" key="4">
    <source>
        <dbReference type="ARBA" id="ARBA00023295"/>
    </source>
</evidence>
<protein>
    <submittedName>
        <fullName evidence="6">Uncharacterized protein</fullName>
    </submittedName>
</protein>
<evidence type="ECO:0000256" key="2">
    <source>
        <dbReference type="ARBA" id="ARBA00009865"/>
    </source>
</evidence>
<proteinExistence type="inferred from homology"/>
<keyword evidence="3" id="KW-0378">Hydrolase</keyword>